<dbReference type="EMBL" id="SNRY01001395">
    <property type="protein sequence ID" value="KAA6331249.1"/>
    <property type="molecule type" value="Genomic_DNA"/>
</dbReference>
<comment type="catalytic activity">
    <reaction evidence="1">
        <text>Endohydrolysis of (1-&gt;4)-beta-D-xylosidic linkages in xylans.</text>
        <dbReference type="EC" id="3.2.1.8"/>
    </reaction>
</comment>
<gene>
    <name evidence="11" type="ORF">EZS27_020125</name>
</gene>
<name>A0A5J4RC53_9ZZZZ</name>
<evidence type="ECO:0000256" key="2">
    <source>
        <dbReference type="ARBA" id="ARBA00007495"/>
    </source>
</evidence>
<accession>A0A5J4RC53</accession>
<evidence type="ECO:0000256" key="3">
    <source>
        <dbReference type="ARBA" id="ARBA00012590"/>
    </source>
</evidence>
<evidence type="ECO:0000256" key="4">
    <source>
        <dbReference type="ARBA" id="ARBA00022651"/>
    </source>
</evidence>
<evidence type="ECO:0000256" key="5">
    <source>
        <dbReference type="ARBA" id="ARBA00022729"/>
    </source>
</evidence>
<dbReference type="PANTHER" id="PTHR31490:SF88">
    <property type="entry name" value="BETA-XYLANASE"/>
    <property type="match status" value="1"/>
</dbReference>
<dbReference type="SMART" id="SM00633">
    <property type="entry name" value="Glyco_10"/>
    <property type="match status" value="1"/>
</dbReference>
<dbReference type="InterPro" id="IPR001000">
    <property type="entry name" value="GH10_dom"/>
</dbReference>
<evidence type="ECO:0000259" key="10">
    <source>
        <dbReference type="PROSITE" id="PS51760"/>
    </source>
</evidence>
<evidence type="ECO:0000256" key="1">
    <source>
        <dbReference type="ARBA" id="ARBA00000681"/>
    </source>
</evidence>
<evidence type="ECO:0000256" key="9">
    <source>
        <dbReference type="ARBA" id="ARBA00023326"/>
    </source>
</evidence>
<organism evidence="11">
    <name type="scientific">termite gut metagenome</name>
    <dbReference type="NCBI Taxonomy" id="433724"/>
    <lineage>
        <taxon>unclassified sequences</taxon>
        <taxon>metagenomes</taxon>
        <taxon>organismal metagenomes</taxon>
    </lineage>
</organism>
<dbReference type="InterPro" id="IPR044846">
    <property type="entry name" value="GH10"/>
</dbReference>
<dbReference type="InterPro" id="IPR017853">
    <property type="entry name" value="GH"/>
</dbReference>
<dbReference type="Gene3D" id="3.20.20.80">
    <property type="entry name" value="Glycosidases"/>
    <property type="match status" value="1"/>
</dbReference>
<comment type="similarity">
    <text evidence="2">Belongs to the glycosyl hydrolase 10 (cellulase F) family.</text>
</comment>
<dbReference type="PROSITE" id="PS00591">
    <property type="entry name" value="GH10_1"/>
    <property type="match status" value="1"/>
</dbReference>
<dbReference type="EC" id="3.2.1.8" evidence="3"/>
<dbReference type="PROSITE" id="PS51760">
    <property type="entry name" value="GH10_2"/>
    <property type="match status" value="1"/>
</dbReference>
<dbReference type="PRINTS" id="PR00134">
    <property type="entry name" value="GLHYDRLASE10"/>
</dbReference>
<evidence type="ECO:0000256" key="8">
    <source>
        <dbReference type="ARBA" id="ARBA00023295"/>
    </source>
</evidence>
<sequence length="478" mass="52866">MDNTISTSTIWKQVIYDKDHSNSDFLAAASSVQFRLDLGLLPGVTYYIDNVVVVDLDASDKPTVINLVANGTFDENITGWSKWNGTDGCNTYATGAYAHQGVGALKVVNDIGDNPTDQYKVQIHADFTESFVADKNYKISYWICSDATGSVRCSTSGKADYQGDQSTSDTWKEIIWNITAIGGETGLNFDLGAKAGTYYIDDVIVQEVKPVEAAAATFASGPTIIEKSDAEKTEIISAALDNWIKEMVGHYKDKVKAWDVVNEPMDDGKPSALKTGIGKTDLASDAFYWQDYLGKDYAVTAFNLARQYGNPNDILFINDYNLEQSLAKCDGLINYVNYIESKGITVDGIGTQMHLSITTNKDNIAQMFQKLAQTGKQIKVSELDITVGAASPTVEQYAQQAEMYQYVVDMYLKYIPEVQRYGITIWTVSDNAKEHENWLKDDAPCLWDKDYQRKHAYKGFADGLAGKDVSADFTGELQ</sequence>
<dbReference type="SUPFAM" id="SSF51445">
    <property type="entry name" value="(Trans)glycosidases"/>
    <property type="match status" value="1"/>
</dbReference>
<dbReference type="PANTHER" id="PTHR31490">
    <property type="entry name" value="GLYCOSYL HYDROLASE"/>
    <property type="match status" value="1"/>
</dbReference>
<proteinExistence type="inferred from homology"/>
<evidence type="ECO:0000256" key="7">
    <source>
        <dbReference type="ARBA" id="ARBA00023277"/>
    </source>
</evidence>
<keyword evidence="8 11" id="KW-0326">Glycosidase</keyword>
<dbReference type="GO" id="GO:0045493">
    <property type="term" value="P:xylan catabolic process"/>
    <property type="evidence" value="ECO:0007669"/>
    <property type="project" value="UniProtKB-KW"/>
</dbReference>
<reference evidence="11" key="1">
    <citation type="submission" date="2019-03" db="EMBL/GenBank/DDBJ databases">
        <title>Single cell metagenomics reveals metabolic interactions within the superorganism composed of flagellate Streblomastix strix and complex community of Bacteroidetes bacteria on its surface.</title>
        <authorList>
            <person name="Treitli S.C."/>
            <person name="Kolisko M."/>
            <person name="Husnik F."/>
            <person name="Keeling P."/>
            <person name="Hampl V."/>
        </authorList>
    </citation>
    <scope>NUCLEOTIDE SEQUENCE</scope>
    <source>
        <strain evidence="11">STM</strain>
    </source>
</reference>
<keyword evidence="4 11" id="KW-0858">Xylan degradation</keyword>
<protein>
    <recommendedName>
        <fullName evidence="3">endo-1,4-beta-xylanase</fullName>
        <ecNumber evidence="3">3.2.1.8</ecNumber>
    </recommendedName>
</protein>
<evidence type="ECO:0000256" key="6">
    <source>
        <dbReference type="ARBA" id="ARBA00022801"/>
    </source>
</evidence>
<keyword evidence="7" id="KW-0119">Carbohydrate metabolism</keyword>
<dbReference type="AlphaFoldDB" id="A0A5J4RC53"/>
<keyword evidence="5" id="KW-0732">Signal</keyword>
<feature type="domain" description="GH10" evidence="10">
    <location>
        <begin position="184"/>
        <end position="463"/>
    </location>
</feature>
<keyword evidence="9" id="KW-0624">Polysaccharide degradation</keyword>
<dbReference type="Gene3D" id="2.60.120.260">
    <property type="entry name" value="Galactose-binding domain-like"/>
    <property type="match status" value="1"/>
</dbReference>
<dbReference type="Pfam" id="PF00331">
    <property type="entry name" value="Glyco_hydro_10"/>
    <property type="match status" value="1"/>
</dbReference>
<dbReference type="InterPro" id="IPR008979">
    <property type="entry name" value="Galactose-bd-like_sf"/>
</dbReference>
<dbReference type="InterPro" id="IPR031158">
    <property type="entry name" value="GH10_AS"/>
</dbReference>
<evidence type="ECO:0000313" key="11">
    <source>
        <dbReference type="EMBL" id="KAA6331249.1"/>
    </source>
</evidence>
<dbReference type="GO" id="GO:0031176">
    <property type="term" value="F:endo-1,4-beta-xylanase activity"/>
    <property type="evidence" value="ECO:0007669"/>
    <property type="project" value="UniProtKB-EC"/>
</dbReference>
<keyword evidence="6 11" id="KW-0378">Hydrolase</keyword>
<dbReference type="SUPFAM" id="SSF49785">
    <property type="entry name" value="Galactose-binding domain-like"/>
    <property type="match status" value="1"/>
</dbReference>
<comment type="caution">
    <text evidence="11">The sequence shown here is derived from an EMBL/GenBank/DDBJ whole genome shotgun (WGS) entry which is preliminary data.</text>
</comment>